<reference evidence="1" key="1">
    <citation type="submission" date="2013-07" db="EMBL/GenBank/DDBJ databases">
        <title>The genome of Eucalyptus grandis.</title>
        <authorList>
            <person name="Schmutz J."/>
            <person name="Hayes R."/>
            <person name="Myburg A."/>
            <person name="Tuskan G."/>
            <person name="Grattapaglia D."/>
            <person name="Rokhsar D.S."/>
        </authorList>
    </citation>
    <scope>NUCLEOTIDE SEQUENCE</scope>
    <source>
        <tissue evidence="1">Leaf extractions</tissue>
    </source>
</reference>
<sequence length="67" mass="7875">MEVSLKSSQSRHFAKIISSTCQNNLQKYKELKRLKLFAMHAKKTRESLVGKENFFRKISCQIDKKLT</sequence>
<proteinExistence type="predicted"/>
<protein>
    <submittedName>
        <fullName evidence="1">Uncharacterized protein</fullName>
    </submittedName>
</protein>
<dbReference type="EMBL" id="KK198755">
    <property type="protein sequence ID" value="KCW82312.1"/>
    <property type="molecule type" value="Genomic_DNA"/>
</dbReference>
<evidence type="ECO:0000313" key="1">
    <source>
        <dbReference type="EMBL" id="KCW82312.1"/>
    </source>
</evidence>
<accession>A0A059CVB5</accession>
<gene>
    <name evidence="1" type="ORF">EUGRSUZ_C03718</name>
</gene>
<dbReference type="Gramene" id="KCW82312">
    <property type="protein sequence ID" value="KCW82312"/>
    <property type="gene ID" value="EUGRSUZ_C03718"/>
</dbReference>
<name>A0A059CVB5_EUCGR</name>
<dbReference type="AlphaFoldDB" id="A0A059CVB5"/>
<organism evidence="1">
    <name type="scientific">Eucalyptus grandis</name>
    <name type="common">Flooded gum</name>
    <dbReference type="NCBI Taxonomy" id="71139"/>
    <lineage>
        <taxon>Eukaryota</taxon>
        <taxon>Viridiplantae</taxon>
        <taxon>Streptophyta</taxon>
        <taxon>Embryophyta</taxon>
        <taxon>Tracheophyta</taxon>
        <taxon>Spermatophyta</taxon>
        <taxon>Magnoliopsida</taxon>
        <taxon>eudicotyledons</taxon>
        <taxon>Gunneridae</taxon>
        <taxon>Pentapetalae</taxon>
        <taxon>rosids</taxon>
        <taxon>malvids</taxon>
        <taxon>Myrtales</taxon>
        <taxon>Myrtaceae</taxon>
        <taxon>Myrtoideae</taxon>
        <taxon>Eucalypteae</taxon>
        <taxon>Eucalyptus</taxon>
    </lineage>
</organism>
<dbReference type="InParanoid" id="A0A059CVB5"/>